<evidence type="ECO:0000256" key="2">
    <source>
        <dbReference type="ARBA" id="ARBA00022741"/>
    </source>
</evidence>
<feature type="region of interest" description="Disordered" evidence="7">
    <location>
        <begin position="750"/>
        <end position="770"/>
    </location>
</feature>
<feature type="coiled-coil region" evidence="6">
    <location>
        <begin position="703"/>
        <end position="744"/>
    </location>
</feature>
<feature type="domain" description="DNA2/NAM7 helicase helicase" evidence="8">
    <location>
        <begin position="812"/>
        <end position="896"/>
    </location>
</feature>
<evidence type="ECO:0000256" key="3">
    <source>
        <dbReference type="ARBA" id="ARBA00022801"/>
    </source>
</evidence>
<dbReference type="GO" id="GO:0005524">
    <property type="term" value="F:ATP binding"/>
    <property type="evidence" value="ECO:0007669"/>
    <property type="project" value="UniProtKB-KW"/>
</dbReference>
<dbReference type="InterPro" id="IPR027417">
    <property type="entry name" value="P-loop_NTPase"/>
</dbReference>
<dbReference type="EMBL" id="JABJXA010000048">
    <property type="protein sequence ID" value="MBB1259265.1"/>
    <property type="molecule type" value="Genomic_DNA"/>
</dbReference>
<evidence type="ECO:0000256" key="7">
    <source>
        <dbReference type="SAM" id="MobiDB-lite"/>
    </source>
</evidence>
<dbReference type="InterPro" id="IPR041679">
    <property type="entry name" value="DNA2/NAM7-like_C"/>
</dbReference>
<evidence type="ECO:0000256" key="5">
    <source>
        <dbReference type="ARBA" id="ARBA00022840"/>
    </source>
</evidence>
<dbReference type="PANTHER" id="PTHR43788:SF8">
    <property type="entry name" value="DNA-BINDING PROTEIN SMUBP-2"/>
    <property type="match status" value="1"/>
</dbReference>
<evidence type="ECO:0000313" key="11">
    <source>
        <dbReference type="Proteomes" id="UP000517765"/>
    </source>
</evidence>
<feature type="compositionally biased region" description="Acidic residues" evidence="7">
    <location>
        <begin position="222"/>
        <end position="242"/>
    </location>
</feature>
<evidence type="ECO:0000259" key="9">
    <source>
        <dbReference type="Pfam" id="PF13087"/>
    </source>
</evidence>
<dbReference type="AlphaFoldDB" id="A0A7W3WVX4"/>
<dbReference type="RefSeq" id="WP_181356307.1">
    <property type="nucleotide sequence ID" value="NZ_JABJXA010000048.1"/>
</dbReference>
<organism evidence="10 11">
    <name type="scientific">Streptomyces alkaliterrae</name>
    <dbReference type="NCBI Taxonomy" id="2213162"/>
    <lineage>
        <taxon>Bacteria</taxon>
        <taxon>Bacillati</taxon>
        <taxon>Actinomycetota</taxon>
        <taxon>Actinomycetes</taxon>
        <taxon>Kitasatosporales</taxon>
        <taxon>Streptomycetaceae</taxon>
        <taxon>Streptomyces</taxon>
    </lineage>
</organism>
<feature type="region of interest" description="Disordered" evidence="7">
    <location>
        <begin position="213"/>
        <end position="261"/>
    </location>
</feature>
<name>A0A7W3WVX4_9ACTN</name>
<dbReference type="InterPro" id="IPR050534">
    <property type="entry name" value="Coronavir_polyprotein_1ab"/>
</dbReference>
<dbReference type="InterPro" id="IPR041677">
    <property type="entry name" value="DNA2/NAM7_AAA_11"/>
</dbReference>
<accession>A0A7W3WVX4</accession>
<keyword evidence="6" id="KW-0175">Coiled coil</keyword>
<protein>
    <submittedName>
        <fullName evidence="10">DNA helicase</fullName>
    </submittedName>
</protein>
<evidence type="ECO:0000313" key="10">
    <source>
        <dbReference type="EMBL" id="MBB1259265.1"/>
    </source>
</evidence>
<dbReference type="Proteomes" id="UP000517765">
    <property type="component" value="Unassembled WGS sequence"/>
</dbReference>
<dbReference type="InterPro" id="IPR047187">
    <property type="entry name" value="SF1_C_Upf1"/>
</dbReference>
<dbReference type="Gene3D" id="3.40.50.300">
    <property type="entry name" value="P-loop containing nucleotide triphosphate hydrolases"/>
    <property type="match status" value="2"/>
</dbReference>
<feature type="region of interest" description="Disordered" evidence="7">
    <location>
        <begin position="1138"/>
        <end position="1158"/>
    </location>
</feature>
<sequence length="1158" mass="127086">MGTRQERQRRTDIVRYWRAVEMFSPQQVPAVAPKRHVYAVDAGEPLPWERGHPLRRRPEDPDSEMVWQHTVYCGVYRVAGVRDVLLEVFGESEEDHDGRLDGSSALLAFEVTHSGLLVQDSLTFSACAWATGRARKPGPAARDWLDGFDEQAGACSRVVLGVGDGRLPIEDRPGGRLPPFAGLACEVALDTVTGGLSSALRPVLAELRAALDEAPDPGTPEDPADAADPDAPGDDLDDDPGDNSDNSRARKPPQLGRKPLTVRDLSAVTRWVSDHFGVTADLRPETVRVSSRRVSRRRAGQAGGSDFLNSFIAADLAMVADRLAGEDPPAALGAYLTEAARLPDSDRVDLRASPDVVLAGVAPDRFPLGRWPARTEHPLVLSQQFAVNKILDRLGDSEGVYAVNGPPGTGKTTQLRDLIAAVLVRRAERLAELARPDDAFHGAPLRWRTSGYQRSVRALRPELTGFEMVVASANNGAVENVSNEIPALGSVDEEWRAQAAYFPEQGRLLLGGKPAWGTLAARLGNKQNRSDFRNAYWFGPRRDRRRPGAPGTPPETGMRELLQQAAGDPAPAKWRDAVSAFRQARRTVLRLRDERQRVADALWDGARLAEAVDAAGRGVSAAEQRLAARRRADTLAAEELADATAVFDLRRAAREEHQARRPGLFSGLFTLGGSHRDWQAEDRRLAAEERDARQEHERRAALAAGCRAVVRQAEAELVEARDELRRRRERQERATRLVRDAERRWGRHLPAVRTEEQQSTDERELSSPWSDPEFTRARTRLFLAAMDLHRAFLTGAADRMRKNLDAAMDVLCGEAPATLPAATTLAAWQSFFLAVPVVSTTFASLDRMFSGLGPASLGWMLVDEAGQATAQMPVGAIWRARRAVVVGDPLQLEPVVTLPHTGQQALRRSFGVGEEWVPSGTSAQRVADRLTRYGTWLPSPDDGGRDGRVWVGSPLRVHRRCEEPMFGISNDIAYDGLMVHGVHRAEDYPVARRGVWWDVGGAGGDGKWSPEEGAAANVIVHRLIDQGLDPVRGLFVVSPFRDVVAGLHRALCRTVPRARIGTVHTTQGKEADVVLLVLGAGGDKAGARAWAAARPNLLNVAVSRARRRLFVVGDHGSWSRNRHFDTLARRLPRMTVDDQRAMRDLTPPTLPDPCRCRP</sequence>
<gene>
    <name evidence="10" type="ORF">H3147_10495</name>
</gene>
<dbReference type="PANTHER" id="PTHR43788">
    <property type="entry name" value="DNA2/NAM7 HELICASE FAMILY MEMBER"/>
    <property type="match status" value="1"/>
</dbReference>
<keyword evidence="4 10" id="KW-0347">Helicase</keyword>
<dbReference type="CDD" id="cd18808">
    <property type="entry name" value="SF1_C_Upf1"/>
    <property type="match status" value="1"/>
</dbReference>
<proteinExistence type="inferred from homology"/>
<evidence type="ECO:0000256" key="4">
    <source>
        <dbReference type="ARBA" id="ARBA00022806"/>
    </source>
</evidence>
<comment type="caution">
    <text evidence="10">The sequence shown here is derived from an EMBL/GenBank/DDBJ whole genome shotgun (WGS) entry which is preliminary data.</text>
</comment>
<keyword evidence="5" id="KW-0067">ATP-binding</keyword>
<dbReference type="Pfam" id="PF13086">
    <property type="entry name" value="AAA_11"/>
    <property type="match status" value="1"/>
</dbReference>
<dbReference type="GO" id="GO:0043139">
    <property type="term" value="F:5'-3' DNA helicase activity"/>
    <property type="evidence" value="ECO:0007669"/>
    <property type="project" value="TreeGrafter"/>
</dbReference>
<feature type="domain" description="DNA2/NAM7 helicase-like C-terminal" evidence="9">
    <location>
        <begin position="1007"/>
        <end position="1115"/>
    </location>
</feature>
<evidence type="ECO:0000256" key="1">
    <source>
        <dbReference type="ARBA" id="ARBA00007913"/>
    </source>
</evidence>
<dbReference type="GO" id="GO:0016787">
    <property type="term" value="F:hydrolase activity"/>
    <property type="evidence" value="ECO:0007669"/>
    <property type="project" value="UniProtKB-KW"/>
</dbReference>
<comment type="similarity">
    <text evidence="1">Belongs to the DNA2/NAM7 helicase family.</text>
</comment>
<feature type="compositionally biased region" description="Basic and acidic residues" evidence="7">
    <location>
        <begin position="753"/>
        <end position="765"/>
    </location>
</feature>
<reference evidence="11" key="1">
    <citation type="submission" date="2020-05" db="EMBL/GenBank/DDBJ databases">
        <title>Classification of alakaliphilic streptomycetes isolated from an alkaline soil next to Lonar Crater, India and a proposal for the recognition of Streptomyces alkaliterrae sp. nov.</title>
        <authorList>
            <person name="Golinska P."/>
        </authorList>
    </citation>
    <scope>NUCLEOTIDE SEQUENCE [LARGE SCALE GENOMIC DNA]</scope>
    <source>
        <strain evidence="11">OF8</strain>
    </source>
</reference>
<evidence type="ECO:0000259" key="8">
    <source>
        <dbReference type="Pfam" id="PF13086"/>
    </source>
</evidence>
<keyword evidence="2" id="KW-0547">Nucleotide-binding</keyword>
<evidence type="ECO:0000256" key="6">
    <source>
        <dbReference type="SAM" id="Coils"/>
    </source>
</evidence>
<dbReference type="SUPFAM" id="SSF52540">
    <property type="entry name" value="P-loop containing nucleoside triphosphate hydrolases"/>
    <property type="match status" value="1"/>
</dbReference>
<keyword evidence="3" id="KW-0378">Hydrolase</keyword>
<dbReference type="Pfam" id="PF13087">
    <property type="entry name" value="AAA_12"/>
    <property type="match status" value="1"/>
</dbReference>